<dbReference type="InterPro" id="IPR002466">
    <property type="entry name" value="A_deamin"/>
</dbReference>
<dbReference type="GeneID" id="34686471"/>
<protein>
    <submittedName>
        <fullName evidence="2">LALA0S06e08350g1_1</fullName>
    </submittedName>
</protein>
<accession>A0A0C7NBP8</accession>
<reference evidence="2 3" key="1">
    <citation type="submission" date="2014-12" db="EMBL/GenBank/DDBJ databases">
        <authorList>
            <person name="Neuveglise Cecile"/>
        </authorList>
    </citation>
    <scope>NUCLEOTIDE SEQUENCE [LARGE SCALE GENOMIC DNA]</scope>
    <source>
        <strain evidence="2 3">CBS 12615</strain>
    </source>
</reference>
<dbReference type="RefSeq" id="XP_022629205.1">
    <property type="nucleotide sequence ID" value="XM_022772064.1"/>
</dbReference>
<dbReference type="GO" id="GO:0003723">
    <property type="term" value="F:RNA binding"/>
    <property type="evidence" value="ECO:0007669"/>
    <property type="project" value="InterPro"/>
</dbReference>
<sequence>MSSMLSSKPLGDRISDLALEHYSKLQIGGKPALRSNGVQEWTVLACIFAINETNDHIKLISLATGVKATPDKELPRSRGKILHDCHAEILAIRGFNTVLLQQAGQIKASGKSSDSDIICICQGRLRVKETLSFALYVSRAPCGDASMDLLEDDDSAVWNDSDLGQYVDPNIKTVLRGRSNYKKKGFVRTKPGRKDSNVTFSKSCTDKLCCRQIMSLFNALNWDLFDKPVFLKYIVVPHVSTALENGFMRASSTRMKCFENVRPLKLLSCSEGFPGDKKNDSQEPALMGLIQLHVCSTLPPLQQCIVNGVKNGSFVKAPKPLRKNCETLVSRAHQWRLFRDIRGLEDTASYCDYKNHQFDRNALKLRVRQALSKDGWVCTGRDDC</sequence>
<dbReference type="PROSITE" id="PS50141">
    <property type="entry name" value="A_DEAMIN_EDITASE"/>
    <property type="match status" value="1"/>
</dbReference>
<organism evidence="2 3">
    <name type="scientific">Lachancea lanzarotensis</name>
    <dbReference type="NCBI Taxonomy" id="1245769"/>
    <lineage>
        <taxon>Eukaryota</taxon>
        <taxon>Fungi</taxon>
        <taxon>Dikarya</taxon>
        <taxon>Ascomycota</taxon>
        <taxon>Saccharomycotina</taxon>
        <taxon>Saccharomycetes</taxon>
        <taxon>Saccharomycetales</taxon>
        <taxon>Saccharomycetaceae</taxon>
        <taxon>Lachancea</taxon>
    </lineage>
</organism>
<keyword evidence="3" id="KW-1185">Reference proteome</keyword>
<dbReference type="Pfam" id="PF02137">
    <property type="entry name" value="A_deamin"/>
    <property type="match status" value="1"/>
</dbReference>
<dbReference type="Proteomes" id="UP000054304">
    <property type="component" value="Unassembled WGS sequence"/>
</dbReference>
<proteinExistence type="predicted"/>
<dbReference type="GO" id="GO:0043829">
    <property type="term" value="F:tRNA-specific adenosine-37 deaminase activity"/>
    <property type="evidence" value="ECO:0007669"/>
    <property type="project" value="EnsemblFungi"/>
</dbReference>
<dbReference type="AlphaFoldDB" id="A0A0C7NBP8"/>
<feature type="domain" description="A to I editase" evidence="1">
    <location>
        <begin position="61"/>
        <end position="263"/>
    </location>
</feature>
<dbReference type="HOGENOM" id="CLU_005382_5_0_1"/>
<name>A0A0C7NBP8_9SACH</name>
<dbReference type="SMART" id="SM00552">
    <property type="entry name" value="ADEAMc"/>
    <property type="match status" value="1"/>
</dbReference>
<dbReference type="OrthoDB" id="10268011at2759"/>
<dbReference type="InterPro" id="IPR042935">
    <property type="entry name" value="Tad1"/>
</dbReference>
<evidence type="ECO:0000259" key="1">
    <source>
        <dbReference type="PROSITE" id="PS50141"/>
    </source>
</evidence>
<gene>
    <name evidence="2" type="ORF">LALA0_S06e08350g</name>
</gene>
<evidence type="ECO:0000313" key="2">
    <source>
        <dbReference type="EMBL" id="CEP62983.1"/>
    </source>
</evidence>
<dbReference type="GO" id="GO:0002100">
    <property type="term" value="P:tRNA wobble adenosine to inosine editing"/>
    <property type="evidence" value="ECO:0007669"/>
    <property type="project" value="InterPro"/>
</dbReference>
<dbReference type="PANTHER" id="PTHR47803:SF1">
    <property type="entry name" value="TRNA-SPECIFIC ADENOSINE DEAMINASE 1"/>
    <property type="match status" value="1"/>
</dbReference>
<evidence type="ECO:0000313" key="3">
    <source>
        <dbReference type="Proteomes" id="UP000054304"/>
    </source>
</evidence>
<dbReference type="STRING" id="1245769.A0A0C7NBP8"/>
<dbReference type="PANTHER" id="PTHR47803">
    <property type="entry name" value="TRNA-SPECIFIC ADENOSINE DEAMINASE 1"/>
    <property type="match status" value="1"/>
</dbReference>
<dbReference type="EMBL" id="LN736365">
    <property type="protein sequence ID" value="CEP62983.1"/>
    <property type="molecule type" value="Genomic_DNA"/>
</dbReference>